<feature type="binding site" evidence="18">
    <location>
        <position position="139"/>
    </location>
    <ligand>
        <name>K(+)</name>
        <dbReference type="ChEBI" id="CHEBI:29103"/>
    </ligand>
</feature>
<evidence type="ECO:0000256" key="16">
    <source>
        <dbReference type="ARBA" id="ARBA00049209"/>
    </source>
</evidence>
<evidence type="ECO:0000256" key="15">
    <source>
        <dbReference type="ARBA" id="ARBA00048238"/>
    </source>
</evidence>
<keyword evidence="6 17" id="KW-0547">Nucleotide-binding</keyword>
<dbReference type="EC" id="5.1.99.6" evidence="19"/>
<keyword evidence="8 17" id="KW-0521">NADP</keyword>
<comment type="function">
    <text evidence="17">Catalyzes the dehydration of the S-form of NAD(P)HX at the expense of ADP, which is converted to AMP. Together with NAD(P)HX epimerase, which catalyzes the epimerization of the S- and R-forms, the enzyme allows the repair of both epimers of NAD(P)HX, a damaged form of NAD(P)H that is a result of enzymatic or heat-dependent hydration.</text>
</comment>
<evidence type="ECO:0000256" key="18">
    <source>
        <dbReference type="HAMAP-Rule" id="MF_01966"/>
    </source>
</evidence>
<feature type="binding site" evidence="18">
    <location>
        <position position="176"/>
    </location>
    <ligand>
        <name>(6S)-NADPHX</name>
        <dbReference type="ChEBI" id="CHEBI:64076"/>
    </ligand>
</feature>
<dbReference type="InterPro" id="IPR036652">
    <property type="entry name" value="YjeF_N_dom_sf"/>
</dbReference>
<comment type="catalytic activity">
    <reaction evidence="2 18 19">
        <text>(6R)-NADPHX = (6S)-NADPHX</text>
        <dbReference type="Rhea" id="RHEA:32227"/>
        <dbReference type="ChEBI" id="CHEBI:64076"/>
        <dbReference type="ChEBI" id="CHEBI:64077"/>
        <dbReference type="EC" id="5.1.99.6"/>
    </reaction>
</comment>
<dbReference type="InterPro" id="IPR030677">
    <property type="entry name" value="Nnr"/>
</dbReference>
<protein>
    <recommendedName>
        <fullName evidence="19">Bifunctional NAD(P)H-hydrate repair enzyme</fullName>
    </recommendedName>
    <alternativeName>
        <fullName evidence="19">Nicotinamide nucleotide repair protein</fullName>
    </alternativeName>
    <domain>
        <recommendedName>
            <fullName evidence="19">ADP-dependent (S)-NAD(P)H-hydrate dehydratase</fullName>
            <ecNumber evidence="19">4.2.1.136</ecNumber>
        </recommendedName>
        <alternativeName>
            <fullName evidence="19">ADP-dependent NAD(P)HX dehydratase</fullName>
        </alternativeName>
    </domain>
    <domain>
        <recommendedName>
            <fullName evidence="19">NAD(P)H-hydrate epimerase</fullName>
            <ecNumber evidence="19">5.1.99.6</ecNumber>
        </recommendedName>
    </domain>
</protein>
<dbReference type="Proteomes" id="UP000648257">
    <property type="component" value="Unassembled WGS sequence"/>
</dbReference>
<comment type="catalytic activity">
    <reaction evidence="15 17 19">
        <text>(6S)-NADHX + ADP = AMP + phosphate + NADH + H(+)</text>
        <dbReference type="Rhea" id="RHEA:32223"/>
        <dbReference type="ChEBI" id="CHEBI:15378"/>
        <dbReference type="ChEBI" id="CHEBI:43474"/>
        <dbReference type="ChEBI" id="CHEBI:57945"/>
        <dbReference type="ChEBI" id="CHEBI:64074"/>
        <dbReference type="ChEBI" id="CHEBI:456215"/>
        <dbReference type="ChEBI" id="CHEBI:456216"/>
        <dbReference type="EC" id="4.2.1.136"/>
    </reaction>
</comment>
<comment type="similarity">
    <text evidence="4 19">In the C-terminal section; belongs to the NnrD/CARKD family.</text>
</comment>
<feature type="binding site" evidence="18">
    <location>
        <position position="179"/>
    </location>
    <ligand>
        <name>K(+)</name>
        <dbReference type="ChEBI" id="CHEBI:29103"/>
    </ligand>
</feature>
<comment type="cofactor">
    <cofactor evidence="18 19">
        <name>K(+)</name>
        <dbReference type="ChEBI" id="CHEBI:29103"/>
    </cofactor>
    <text evidence="18 19">Binds 1 potassium ion per subunit.</text>
</comment>
<feature type="binding site" evidence="17">
    <location>
        <position position="279"/>
    </location>
    <ligand>
        <name>(6S)-NADPHX</name>
        <dbReference type="ChEBI" id="CHEBI:64076"/>
    </ligand>
</feature>
<evidence type="ECO:0000256" key="13">
    <source>
        <dbReference type="ARBA" id="ARBA00023268"/>
    </source>
</evidence>
<evidence type="ECO:0000256" key="14">
    <source>
        <dbReference type="ARBA" id="ARBA00025153"/>
    </source>
</evidence>
<dbReference type="Pfam" id="PF01256">
    <property type="entry name" value="Carb_kinase"/>
    <property type="match status" value="1"/>
</dbReference>
<comment type="caution">
    <text evidence="22">The sequence shown here is derived from an EMBL/GenBank/DDBJ whole genome shotgun (WGS) entry which is preliminary data.</text>
</comment>
<keyword evidence="23" id="KW-1185">Reference proteome</keyword>
<keyword evidence="10 17" id="KW-0520">NAD</keyword>
<dbReference type="PROSITE" id="PS51385">
    <property type="entry name" value="YJEF_N"/>
    <property type="match status" value="1"/>
</dbReference>
<dbReference type="EC" id="4.2.1.136" evidence="19"/>
<feature type="binding site" evidence="18">
    <location>
        <begin position="143"/>
        <end position="149"/>
    </location>
    <ligand>
        <name>(6S)-NADPHX</name>
        <dbReference type="ChEBI" id="CHEBI:64076"/>
    </ligand>
</feature>
<comment type="cofactor">
    <cofactor evidence="17">
        <name>Mg(2+)</name>
        <dbReference type="ChEBI" id="CHEBI:18420"/>
    </cofactor>
</comment>
<dbReference type="SUPFAM" id="SSF64153">
    <property type="entry name" value="YjeF N-terminal domain-like"/>
    <property type="match status" value="1"/>
</dbReference>
<feature type="binding site" evidence="17">
    <location>
        <position position="455"/>
    </location>
    <ligand>
        <name>(6S)-NADPHX</name>
        <dbReference type="ChEBI" id="CHEBI:64076"/>
    </ligand>
</feature>
<evidence type="ECO:0000256" key="4">
    <source>
        <dbReference type="ARBA" id="ARBA00009524"/>
    </source>
</evidence>
<evidence type="ECO:0000256" key="1">
    <source>
        <dbReference type="ARBA" id="ARBA00000013"/>
    </source>
</evidence>
<keyword evidence="11 18" id="KW-0413">Isomerase</keyword>
<dbReference type="EMBL" id="JACOFW010000024">
    <property type="protein sequence ID" value="MBC3809076.1"/>
    <property type="molecule type" value="Genomic_DNA"/>
</dbReference>
<organism evidence="22 23">
    <name type="scientific">Undibacterium seohonense</name>
    <dbReference type="NCBI Taxonomy" id="1344950"/>
    <lineage>
        <taxon>Bacteria</taxon>
        <taxon>Pseudomonadati</taxon>
        <taxon>Pseudomonadota</taxon>
        <taxon>Betaproteobacteria</taxon>
        <taxon>Burkholderiales</taxon>
        <taxon>Oxalobacteraceae</taxon>
        <taxon>Undibacterium</taxon>
    </lineage>
</organism>
<dbReference type="Gene3D" id="3.40.1190.20">
    <property type="match status" value="1"/>
</dbReference>
<evidence type="ECO:0000313" key="23">
    <source>
        <dbReference type="Proteomes" id="UP000648257"/>
    </source>
</evidence>
<feature type="domain" description="YjeF N-terminal" evidence="21">
    <location>
        <begin position="25"/>
        <end position="236"/>
    </location>
</feature>
<evidence type="ECO:0000256" key="5">
    <source>
        <dbReference type="ARBA" id="ARBA00022723"/>
    </source>
</evidence>
<gene>
    <name evidence="18" type="primary">nnrE</name>
    <name evidence="17" type="synonym">nnrD</name>
    <name evidence="22" type="ORF">H8K52_17185</name>
</gene>
<sequence>MLTSATFANSVPQISSTALFQAKQLREIEIDAKKFLPVGALMRAAGLAASRLATHLLPNTDSRILILAGAGDNGGDALEVAYLLAAEGIEINLLWLGKEDQHSAEARQSLQRAQHSTAIWLSQQQIEDMPLSHWDLIIDGLFGIGLNRAIAGNIATLIFHLNQQTKIHAVPVLALDIPSGLVSDTGQAFDEQHCILRADHTISFIGNKIGLHTAMGKDYAGEIHVDYLGIEPSVFPSPHAHLLVEKSFHHSLSKRQHDSHKGTFGDVLIVGGSAGMAGAPLLAGRAALYCGAGRVHLGYAGDAPMFDPVHPELMCRMAQDSDFIHAVVVIGPGLGTSAEVKTLLQRAIQEAPTLVLDADALNLLAMHEDLQALVSLRSQQKRKTILTPHPLEAARLLKSDAKIIQTDRCHAAQQIAQTMQACVILKGTGSIIAHHDQLWINSSGNPSLATAGTGDVLSGVCGALLAQGLNPEHAACLAVYLHGKAADDIVADGTGPIGLSASEFIPAIRQALNRI</sequence>
<dbReference type="Pfam" id="PF03853">
    <property type="entry name" value="YjeF_N"/>
    <property type="match status" value="1"/>
</dbReference>
<comment type="caution">
    <text evidence="18">Lacks conserved residue(s) required for the propagation of feature annotation.</text>
</comment>
<accession>A0ABR6X889</accession>
<comment type="similarity">
    <text evidence="3 19">In the N-terminal section; belongs to the NnrE/AIBP family.</text>
</comment>
<feature type="binding site" evidence="17">
    <location>
        <position position="389"/>
    </location>
    <ligand>
        <name>(6S)-NADPHX</name>
        <dbReference type="ChEBI" id="CHEBI:64076"/>
    </ligand>
</feature>
<dbReference type="NCBIfam" id="TIGR00196">
    <property type="entry name" value="yjeF_cterm"/>
    <property type="match status" value="1"/>
</dbReference>
<comment type="function">
    <text evidence="14 19">Bifunctional enzyme that catalyzes the epimerization of the S- and R-forms of NAD(P)HX and the dehydration of the S-form of NAD(P)HX at the expense of ADP, which is converted to AMP. This allows the repair of both epimers of NAD(P)HX, a damaged form of NAD(P)H that is a result of enzymatic or heat-dependent hydration.</text>
</comment>
<dbReference type="NCBIfam" id="TIGR00197">
    <property type="entry name" value="yjeF_nterm"/>
    <property type="match status" value="1"/>
</dbReference>
<dbReference type="PANTHER" id="PTHR12592:SF0">
    <property type="entry name" value="ATP-DEPENDENT (S)-NAD(P)H-HYDRATE DEHYDRATASE"/>
    <property type="match status" value="1"/>
</dbReference>
<dbReference type="InterPro" id="IPR000631">
    <property type="entry name" value="CARKD"/>
</dbReference>
<dbReference type="CDD" id="cd01171">
    <property type="entry name" value="YXKO-related"/>
    <property type="match status" value="1"/>
</dbReference>
<keyword evidence="7 17" id="KW-0067">ATP-binding</keyword>
<evidence type="ECO:0000256" key="7">
    <source>
        <dbReference type="ARBA" id="ARBA00022840"/>
    </source>
</evidence>
<evidence type="ECO:0000256" key="2">
    <source>
        <dbReference type="ARBA" id="ARBA00000909"/>
    </source>
</evidence>
<feature type="binding site" evidence="17">
    <location>
        <begin position="426"/>
        <end position="430"/>
    </location>
    <ligand>
        <name>AMP</name>
        <dbReference type="ChEBI" id="CHEBI:456215"/>
    </ligand>
</feature>
<dbReference type="PROSITE" id="PS51383">
    <property type="entry name" value="YJEF_C_3"/>
    <property type="match status" value="1"/>
</dbReference>
<evidence type="ECO:0000256" key="10">
    <source>
        <dbReference type="ARBA" id="ARBA00023027"/>
    </source>
</evidence>
<evidence type="ECO:0000256" key="9">
    <source>
        <dbReference type="ARBA" id="ARBA00022958"/>
    </source>
</evidence>
<evidence type="ECO:0000256" key="3">
    <source>
        <dbReference type="ARBA" id="ARBA00006001"/>
    </source>
</evidence>
<dbReference type="InterPro" id="IPR004443">
    <property type="entry name" value="YjeF_N_dom"/>
</dbReference>
<evidence type="ECO:0000256" key="8">
    <source>
        <dbReference type="ARBA" id="ARBA00022857"/>
    </source>
</evidence>
<proteinExistence type="inferred from homology"/>
<dbReference type="HAMAP" id="MF_01966">
    <property type="entry name" value="NADHX_epimerase"/>
    <property type="match status" value="1"/>
</dbReference>
<dbReference type="PANTHER" id="PTHR12592">
    <property type="entry name" value="ATP-DEPENDENT (S)-NAD(P)H-HYDRATE DEHYDRATASE FAMILY MEMBER"/>
    <property type="match status" value="1"/>
</dbReference>
<keyword evidence="9 18" id="KW-0630">Potassium</keyword>
<evidence type="ECO:0000256" key="19">
    <source>
        <dbReference type="PIRNR" id="PIRNR017184"/>
    </source>
</evidence>
<keyword evidence="12 17" id="KW-0456">Lyase</keyword>
<comment type="catalytic activity">
    <reaction evidence="1 18 19">
        <text>(6R)-NADHX = (6S)-NADHX</text>
        <dbReference type="Rhea" id="RHEA:32215"/>
        <dbReference type="ChEBI" id="CHEBI:64074"/>
        <dbReference type="ChEBI" id="CHEBI:64075"/>
        <dbReference type="EC" id="5.1.99.6"/>
    </reaction>
</comment>
<feature type="binding site" evidence="17">
    <location>
        <position position="333"/>
    </location>
    <ligand>
        <name>(6S)-NADPHX</name>
        <dbReference type="ChEBI" id="CHEBI:64076"/>
    </ligand>
</feature>
<dbReference type="SUPFAM" id="SSF53613">
    <property type="entry name" value="Ribokinase-like"/>
    <property type="match status" value="1"/>
</dbReference>
<keyword evidence="13" id="KW-0511">Multifunctional enzyme</keyword>
<comment type="similarity">
    <text evidence="17">Belongs to the NnrD/CARKD family.</text>
</comment>
<evidence type="ECO:0000259" key="21">
    <source>
        <dbReference type="PROSITE" id="PS51385"/>
    </source>
</evidence>
<comment type="catalytic activity">
    <reaction evidence="16 17 19">
        <text>(6S)-NADPHX + ADP = AMP + phosphate + NADPH + H(+)</text>
        <dbReference type="Rhea" id="RHEA:32235"/>
        <dbReference type="ChEBI" id="CHEBI:15378"/>
        <dbReference type="ChEBI" id="CHEBI:43474"/>
        <dbReference type="ChEBI" id="CHEBI:57783"/>
        <dbReference type="ChEBI" id="CHEBI:64076"/>
        <dbReference type="ChEBI" id="CHEBI:456215"/>
        <dbReference type="ChEBI" id="CHEBI:456216"/>
        <dbReference type="EC" id="4.2.1.136"/>
    </reaction>
</comment>
<feature type="binding site" evidence="17">
    <location>
        <position position="454"/>
    </location>
    <ligand>
        <name>AMP</name>
        <dbReference type="ChEBI" id="CHEBI:456215"/>
    </ligand>
</feature>
<evidence type="ECO:0000256" key="17">
    <source>
        <dbReference type="HAMAP-Rule" id="MF_01965"/>
    </source>
</evidence>
<evidence type="ECO:0000259" key="20">
    <source>
        <dbReference type="PROSITE" id="PS51383"/>
    </source>
</evidence>
<dbReference type="RefSeq" id="WP_186924139.1">
    <property type="nucleotide sequence ID" value="NZ_JACOFW010000024.1"/>
</dbReference>
<feature type="binding site" evidence="18">
    <location>
        <begin position="72"/>
        <end position="76"/>
    </location>
    <ligand>
        <name>(6S)-NADPHX</name>
        <dbReference type="ChEBI" id="CHEBI:64076"/>
    </ligand>
</feature>
<dbReference type="Gene3D" id="3.40.50.10260">
    <property type="entry name" value="YjeF N-terminal domain"/>
    <property type="match status" value="1"/>
</dbReference>
<feature type="binding site" evidence="18">
    <location>
        <position position="73"/>
    </location>
    <ligand>
        <name>K(+)</name>
        <dbReference type="ChEBI" id="CHEBI:29103"/>
    </ligand>
</feature>
<evidence type="ECO:0000256" key="6">
    <source>
        <dbReference type="ARBA" id="ARBA00022741"/>
    </source>
</evidence>
<comment type="subunit">
    <text evidence="17">Homotetramer.</text>
</comment>
<keyword evidence="5 18" id="KW-0479">Metal-binding</keyword>
<dbReference type="InterPro" id="IPR029056">
    <property type="entry name" value="Ribokinase-like"/>
</dbReference>
<evidence type="ECO:0000256" key="12">
    <source>
        <dbReference type="ARBA" id="ARBA00023239"/>
    </source>
</evidence>
<name>A0ABR6X889_9BURK</name>
<evidence type="ECO:0000256" key="11">
    <source>
        <dbReference type="ARBA" id="ARBA00023235"/>
    </source>
</evidence>
<reference evidence="22 23" key="1">
    <citation type="submission" date="2020-08" db="EMBL/GenBank/DDBJ databases">
        <title>Novel species isolated from subtropical streams in China.</title>
        <authorList>
            <person name="Lu H."/>
        </authorList>
    </citation>
    <scope>NUCLEOTIDE SEQUENCE [LARGE SCALE GENOMIC DNA]</scope>
    <source>
        <strain evidence="22 23">KACC 16656</strain>
    </source>
</reference>
<evidence type="ECO:0000313" key="22">
    <source>
        <dbReference type="EMBL" id="MBC3809076.1"/>
    </source>
</evidence>
<comment type="similarity">
    <text evidence="18">Belongs to the NnrE/AIBP family.</text>
</comment>
<dbReference type="HAMAP" id="MF_01965">
    <property type="entry name" value="NADHX_dehydratase"/>
    <property type="match status" value="1"/>
</dbReference>
<comment type="function">
    <text evidence="18">Catalyzes the epimerization of the S- and R-forms of NAD(P)HX, a damaged form of NAD(P)H that is a result of enzymatic or heat-dependent hydration. This is a prerequisite for the S-specific NAD(P)H-hydrate dehydratase to allow the repair of both epimers of NAD(P)HX.</text>
</comment>
<dbReference type="PIRSF" id="PIRSF017184">
    <property type="entry name" value="Nnr"/>
    <property type="match status" value="1"/>
</dbReference>
<feature type="domain" description="YjeF C-terminal" evidence="20">
    <location>
        <begin position="244"/>
        <end position="515"/>
    </location>
</feature>